<keyword evidence="3" id="KW-1185">Reference proteome</keyword>
<dbReference type="PANTHER" id="PTHR33164">
    <property type="entry name" value="TRANSCRIPTIONAL REGULATOR, MARR FAMILY"/>
    <property type="match status" value="1"/>
</dbReference>
<reference evidence="3" key="1">
    <citation type="journal article" date="2019" name="Int. J. Syst. Evol. Microbiol.">
        <title>The Global Catalogue of Microorganisms (GCM) 10K type strain sequencing project: providing services to taxonomists for standard genome sequencing and annotation.</title>
        <authorList>
            <consortium name="The Broad Institute Genomics Platform"/>
            <consortium name="The Broad Institute Genome Sequencing Center for Infectious Disease"/>
            <person name="Wu L."/>
            <person name="Ma J."/>
        </authorList>
    </citation>
    <scope>NUCLEOTIDE SEQUENCE [LARGE SCALE GENOMIC DNA]</scope>
    <source>
        <strain evidence="3">JCM 13004</strain>
    </source>
</reference>
<dbReference type="InterPro" id="IPR036390">
    <property type="entry name" value="WH_DNA-bd_sf"/>
</dbReference>
<evidence type="ECO:0000259" key="1">
    <source>
        <dbReference type="SMART" id="SM00347"/>
    </source>
</evidence>
<dbReference type="SUPFAM" id="SSF46785">
    <property type="entry name" value="Winged helix' DNA-binding domain"/>
    <property type="match status" value="1"/>
</dbReference>
<proteinExistence type="predicted"/>
<dbReference type="Proteomes" id="UP001500037">
    <property type="component" value="Unassembled WGS sequence"/>
</dbReference>
<protein>
    <submittedName>
        <fullName evidence="2">MarR family winged helix-turn-helix transcriptional regulator</fullName>
    </submittedName>
</protein>
<evidence type="ECO:0000313" key="2">
    <source>
        <dbReference type="EMBL" id="GAA1246007.1"/>
    </source>
</evidence>
<name>A0ABP4H581_9ACTN</name>
<accession>A0ABP4H581</accession>
<dbReference type="InterPro" id="IPR000835">
    <property type="entry name" value="HTH_MarR-typ"/>
</dbReference>
<sequence>MPGGDGPTRAEIDAFQTAARDLIGVALRSLDVLAGEVSLPQFRMLLVLRELGRCPSSHAAQALGLGPSSVTRLADRLHASGHLARGTDAHHRGVVTLELTALGSRLVDEVLDWRHHEFARILARLEPAERAATAAGLRAFHQVVGDGYAADLHGPVPL</sequence>
<dbReference type="Pfam" id="PF12802">
    <property type="entry name" value="MarR_2"/>
    <property type="match status" value="1"/>
</dbReference>
<dbReference type="InterPro" id="IPR039422">
    <property type="entry name" value="MarR/SlyA-like"/>
</dbReference>
<gene>
    <name evidence="2" type="ORF">GCM10009665_41130</name>
</gene>
<dbReference type="SMART" id="SM00347">
    <property type="entry name" value="HTH_MARR"/>
    <property type="match status" value="1"/>
</dbReference>
<dbReference type="EMBL" id="BAAALF010000073">
    <property type="protein sequence ID" value="GAA1246007.1"/>
    <property type="molecule type" value="Genomic_DNA"/>
</dbReference>
<feature type="domain" description="HTH marR-type" evidence="1">
    <location>
        <begin position="30"/>
        <end position="130"/>
    </location>
</feature>
<organism evidence="2 3">
    <name type="scientific">Kitasatospora nipponensis</name>
    <dbReference type="NCBI Taxonomy" id="258049"/>
    <lineage>
        <taxon>Bacteria</taxon>
        <taxon>Bacillati</taxon>
        <taxon>Actinomycetota</taxon>
        <taxon>Actinomycetes</taxon>
        <taxon>Kitasatosporales</taxon>
        <taxon>Streptomycetaceae</taxon>
        <taxon>Kitasatospora</taxon>
    </lineage>
</organism>
<evidence type="ECO:0000313" key="3">
    <source>
        <dbReference type="Proteomes" id="UP001500037"/>
    </source>
</evidence>
<dbReference type="Gene3D" id="1.10.10.10">
    <property type="entry name" value="Winged helix-like DNA-binding domain superfamily/Winged helix DNA-binding domain"/>
    <property type="match status" value="1"/>
</dbReference>
<comment type="caution">
    <text evidence="2">The sequence shown here is derived from an EMBL/GenBank/DDBJ whole genome shotgun (WGS) entry which is preliminary data.</text>
</comment>
<dbReference type="InterPro" id="IPR036388">
    <property type="entry name" value="WH-like_DNA-bd_sf"/>
</dbReference>
<dbReference type="PANTHER" id="PTHR33164:SF94">
    <property type="entry name" value="TRANSCRIPTIONAL REGULATORY PROTEIN-RELATED"/>
    <property type="match status" value="1"/>
</dbReference>